<feature type="transmembrane region" description="Helical" evidence="1">
    <location>
        <begin position="203"/>
        <end position="236"/>
    </location>
</feature>
<protein>
    <recommendedName>
        <fullName evidence="5">Transmembrane protein</fullName>
    </recommendedName>
</protein>
<keyword evidence="4" id="KW-1185">Reference proteome</keyword>
<gene>
    <name evidence="3" type="ORF">IEQ34_009602</name>
</gene>
<name>A0AAV7GZL0_DENCH</name>
<feature type="transmembrane region" description="Helical" evidence="1">
    <location>
        <begin position="248"/>
        <end position="274"/>
    </location>
</feature>
<reference evidence="3 4" key="1">
    <citation type="journal article" date="2021" name="Hortic Res">
        <title>Chromosome-scale assembly of the Dendrobium chrysotoxum genome enhances the understanding of orchid evolution.</title>
        <authorList>
            <person name="Zhang Y."/>
            <person name="Zhang G.Q."/>
            <person name="Zhang D."/>
            <person name="Liu X.D."/>
            <person name="Xu X.Y."/>
            <person name="Sun W.H."/>
            <person name="Yu X."/>
            <person name="Zhu X."/>
            <person name="Wang Z.W."/>
            <person name="Zhao X."/>
            <person name="Zhong W.Y."/>
            <person name="Chen H."/>
            <person name="Yin W.L."/>
            <person name="Huang T."/>
            <person name="Niu S.C."/>
            <person name="Liu Z.J."/>
        </authorList>
    </citation>
    <scope>NUCLEOTIDE SEQUENCE [LARGE SCALE GENOMIC DNA]</scope>
    <source>
        <strain evidence="3">Lindl</strain>
    </source>
</reference>
<evidence type="ECO:0000313" key="3">
    <source>
        <dbReference type="EMBL" id="KAH0462027.1"/>
    </source>
</evidence>
<comment type="caution">
    <text evidence="3">The sequence shown here is derived from an EMBL/GenBank/DDBJ whole genome shotgun (WGS) entry which is preliminary data.</text>
</comment>
<dbReference type="Proteomes" id="UP000775213">
    <property type="component" value="Unassembled WGS sequence"/>
</dbReference>
<organism evidence="3 4">
    <name type="scientific">Dendrobium chrysotoxum</name>
    <name type="common">Orchid</name>
    <dbReference type="NCBI Taxonomy" id="161865"/>
    <lineage>
        <taxon>Eukaryota</taxon>
        <taxon>Viridiplantae</taxon>
        <taxon>Streptophyta</taxon>
        <taxon>Embryophyta</taxon>
        <taxon>Tracheophyta</taxon>
        <taxon>Spermatophyta</taxon>
        <taxon>Magnoliopsida</taxon>
        <taxon>Liliopsida</taxon>
        <taxon>Asparagales</taxon>
        <taxon>Orchidaceae</taxon>
        <taxon>Epidendroideae</taxon>
        <taxon>Malaxideae</taxon>
        <taxon>Dendrobiinae</taxon>
        <taxon>Dendrobium</taxon>
    </lineage>
</organism>
<keyword evidence="1" id="KW-0812">Transmembrane</keyword>
<sequence>MKLVAGGLFVLLLNSTVGHKKLECLHLYPHLKKVVVPKPAQIISNTVMVVGSNNLALNELNIQSDIVNLAKDTQTLSSSFEINTYVSLDYDAKLSRPLIPFRMLTQILLKRWICSLIVYDFSSNNCYDGEIKDGCPNVLLEDLDLNVVKIDNAGFSAVFGKKNKKKKNKIIELNFKYYAGCSTRSKSSSYLDLWCYPGVCRLLLLLGLVFSLLVLYVLVLGFAFLGGLLSLGWYWWVFWVFLRCWAVVVWWLFVLLLVVVSLGFCLGTFLVFAAGGSMSVIGYSFVCSPFTFVSFLALQLSVHVLEVLRKICKQIKQKLKQTVIKRKKLDGDASLSASALLRSGLIGGQSETCNLVIKKDFNYYNTKHRARDYPLKTQDQSNPMAARDNFKCPHNNSVGSENSAPASARLFGFRGGSFNELKFRGFDAIAEHTGFGHNHNIMVPFGGDHLVQRAPSHNRLSCSAIWRRNCRSKYGFKFTRNFGSIPASPPFRGNYGKLGLSHHA</sequence>
<keyword evidence="2" id="KW-0732">Signal</keyword>
<evidence type="ECO:0000313" key="4">
    <source>
        <dbReference type="Proteomes" id="UP000775213"/>
    </source>
</evidence>
<evidence type="ECO:0000256" key="1">
    <source>
        <dbReference type="SAM" id="Phobius"/>
    </source>
</evidence>
<accession>A0AAV7GZL0</accession>
<dbReference type="AlphaFoldDB" id="A0AAV7GZL0"/>
<keyword evidence="1" id="KW-0472">Membrane</keyword>
<feature type="transmembrane region" description="Helical" evidence="1">
    <location>
        <begin position="280"/>
        <end position="308"/>
    </location>
</feature>
<evidence type="ECO:0000256" key="2">
    <source>
        <dbReference type="SAM" id="SignalP"/>
    </source>
</evidence>
<dbReference type="EMBL" id="JAGFBR010000009">
    <property type="protein sequence ID" value="KAH0462027.1"/>
    <property type="molecule type" value="Genomic_DNA"/>
</dbReference>
<evidence type="ECO:0008006" key="5">
    <source>
        <dbReference type="Google" id="ProtNLM"/>
    </source>
</evidence>
<keyword evidence="1" id="KW-1133">Transmembrane helix</keyword>
<feature type="signal peptide" evidence="2">
    <location>
        <begin position="1"/>
        <end position="18"/>
    </location>
</feature>
<feature type="chain" id="PRO_5043742480" description="Transmembrane protein" evidence="2">
    <location>
        <begin position="19"/>
        <end position="504"/>
    </location>
</feature>
<proteinExistence type="predicted"/>